<comment type="caution">
    <text evidence="18">The sequence shown here is derived from an EMBL/GenBank/DDBJ whole genome shotgun (WGS) entry which is preliminary data.</text>
</comment>
<sequence length="860" mass="96705">MASHGRTLNSGSSSRCLLSSVFFFLCSSVHVNCYPGDILKHGEYISRSGTLVSAKGTFELRFFTTRSNTTSPKIFVGICYKWDRDTVVWVANRDKPLPANVTGVFRIAEDGNLKVLDSTGKKYWTTTLESSSSTNRTVKLLDSGNLVLSNDHMPPSLWESFKNPTDTFLSGMEMDENLTLTSWQEDDDPGSGQYLFKQDQQGKGHYVVSKNSKPHWKNGMRGTFSSSNEMPYAVASLLWPSISEPEKKSDLLKNATKHLPTNRSSDFTRLVMNNNGQLQYLTWDERKRNWSLTWSKPEDECDIYNYCGKFGSCNINNWPILCKCLPGFEPTNPVDYWDLRDFSDGCTRNLKSTSNKIDTFLSLKMVKVSNPGSNYKVTNKTKCEKEYCLENSQCVGYSYQEAVNSGQRRDTAVSDNICWIWNDYIDNLQEEYPNQGRDLSVRVAKADLESTSRTCEPCGTYTIPYPLSTGEDCGDPMYFIFDCNASSGQVSFKAPRGTHPVVSINPSARNFVIQVINSSIIPSLNESLPFILNGTLGNYTDQFEGRLEGSRSQRKNKVSVQISWKPPMEPTCTSSTDCKDWPNSTCNETTEGKLRCLCHPNFRWDGSNLNCTKESDFPKSSEKPSTRKIQLPLIVVLPLACVTSLACIIIFMYIRKMAKRQEVIREKRKQALHALDSERHVKDLIDSVGSIEEDGQGIEVPFFDLECILTATNNFSVANRLGQGGYGPVYLGTFPGGQEIAVKRLSSVSRQGLQEFKNEAWRLWEENRVLDSMDQSLRESCNVDQFLKCVNIAFLCVQEDPNDRPHMSNIITMLDSEIATVPTPRQPAFILRKGLSSTASSSSQAQTRTEWTSSLGETSI</sequence>
<evidence type="ECO:0000256" key="2">
    <source>
        <dbReference type="ARBA" id="ARBA00022679"/>
    </source>
</evidence>
<dbReference type="AlphaFoldDB" id="A0A922FD51"/>
<evidence type="ECO:0000256" key="14">
    <source>
        <dbReference type="SAM" id="Phobius"/>
    </source>
</evidence>
<keyword evidence="6 11" id="KW-0067">ATP-binding</keyword>
<gene>
    <name evidence="18" type="ORF">I3842_04G118300</name>
</gene>
<keyword evidence="8" id="KW-0325">Glycoprotein</keyword>
<comment type="caution">
    <text evidence="12">Lacks conserved residue(s) required for the propagation of feature annotation.</text>
</comment>
<evidence type="ECO:0000256" key="13">
    <source>
        <dbReference type="SAM" id="MobiDB-lite"/>
    </source>
</evidence>
<keyword evidence="12" id="KW-0245">EGF-like domain</keyword>
<name>A0A922FD51_CARIL</name>
<dbReference type="Pfam" id="PF00954">
    <property type="entry name" value="S_locus_glycop"/>
    <property type="match status" value="1"/>
</dbReference>
<dbReference type="EMBL" id="CM031828">
    <property type="protein sequence ID" value="KAG6717812.1"/>
    <property type="molecule type" value="Genomic_DNA"/>
</dbReference>
<evidence type="ECO:0000256" key="11">
    <source>
        <dbReference type="PIRNR" id="PIRNR000641"/>
    </source>
</evidence>
<comment type="similarity">
    <text evidence="11">Belongs to the protein kinase superfamily. Ser/Thr protein kinase family.</text>
</comment>
<evidence type="ECO:0000259" key="16">
    <source>
        <dbReference type="PROSITE" id="PS50026"/>
    </source>
</evidence>
<comment type="catalytic activity">
    <reaction evidence="9 11">
        <text>L-threonyl-[protein] + ATP = O-phospho-L-threonyl-[protein] + ADP + H(+)</text>
        <dbReference type="Rhea" id="RHEA:46608"/>
        <dbReference type="Rhea" id="RHEA-COMP:11060"/>
        <dbReference type="Rhea" id="RHEA-COMP:11605"/>
        <dbReference type="ChEBI" id="CHEBI:15378"/>
        <dbReference type="ChEBI" id="CHEBI:30013"/>
        <dbReference type="ChEBI" id="CHEBI:30616"/>
        <dbReference type="ChEBI" id="CHEBI:61977"/>
        <dbReference type="ChEBI" id="CHEBI:456216"/>
        <dbReference type="EC" id="2.7.11.1"/>
    </reaction>
</comment>
<dbReference type="InterPro" id="IPR024171">
    <property type="entry name" value="SRK-like_kinase"/>
</dbReference>
<dbReference type="PROSITE" id="PS50026">
    <property type="entry name" value="EGF_3"/>
    <property type="match status" value="1"/>
</dbReference>
<feature type="compositionally biased region" description="Polar residues" evidence="13">
    <location>
        <begin position="848"/>
        <end position="860"/>
    </location>
</feature>
<comment type="catalytic activity">
    <reaction evidence="10 11">
        <text>L-seryl-[protein] + ATP = O-phospho-L-seryl-[protein] + ADP + H(+)</text>
        <dbReference type="Rhea" id="RHEA:17989"/>
        <dbReference type="Rhea" id="RHEA-COMP:9863"/>
        <dbReference type="Rhea" id="RHEA-COMP:11604"/>
        <dbReference type="ChEBI" id="CHEBI:15378"/>
        <dbReference type="ChEBI" id="CHEBI:29999"/>
        <dbReference type="ChEBI" id="CHEBI:30616"/>
        <dbReference type="ChEBI" id="CHEBI:83421"/>
        <dbReference type="ChEBI" id="CHEBI:456216"/>
        <dbReference type="EC" id="2.7.11.1"/>
    </reaction>
</comment>
<keyword evidence="4 11" id="KW-0547">Nucleotide-binding</keyword>
<dbReference type="Gene3D" id="3.30.200.20">
    <property type="entry name" value="Phosphorylase Kinase, domain 1"/>
    <property type="match status" value="1"/>
</dbReference>
<evidence type="ECO:0000256" key="5">
    <source>
        <dbReference type="ARBA" id="ARBA00022777"/>
    </source>
</evidence>
<dbReference type="PANTHER" id="PTHR32444:SF235">
    <property type="entry name" value="OS01G0783900 PROTEIN"/>
    <property type="match status" value="1"/>
</dbReference>
<keyword evidence="14" id="KW-0472">Membrane</keyword>
<evidence type="ECO:0000256" key="15">
    <source>
        <dbReference type="SAM" id="SignalP"/>
    </source>
</evidence>
<evidence type="ECO:0000256" key="9">
    <source>
        <dbReference type="ARBA" id="ARBA00047899"/>
    </source>
</evidence>
<organism evidence="18 19">
    <name type="scientific">Carya illinoinensis</name>
    <name type="common">Pecan</name>
    <dbReference type="NCBI Taxonomy" id="32201"/>
    <lineage>
        <taxon>Eukaryota</taxon>
        <taxon>Viridiplantae</taxon>
        <taxon>Streptophyta</taxon>
        <taxon>Embryophyta</taxon>
        <taxon>Tracheophyta</taxon>
        <taxon>Spermatophyta</taxon>
        <taxon>Magnoliopsida</taxon>
        <taxon>eudicotyledons</taxon>
        <taxon>Gunneridae</taxon>
        <taxon>Pentapetalae</taxon>
        <taxon>rosids</taxon>
        <taxon>fabids</taxon>
        <taxon>Fagales</taxon>
        <taxon>Juglandaceae</taxon>
        <taxon>Carya</taxon>
    </lineage>
</organism>
<evidence type="ECO:0000256" key="10">
    <source>
        <dbReference type="ARBA" id="ARBA00048679"/>
    </source>
</evidence>
<dbReference type="GO" id="GO:0004674">
    <property type="term" value="F:protein serine/threonine kinase activity"/>
    <property type="evidence" value="ECO:0007669"/>
    <property type="project" value="UniProtKB-KW"/>
</dbReference>
<protein>
    <recommendedName>
        <fullName evidence="11">Receptor-like serine/threonine-protein kinase</fullName>
        <ecNumber evidence="11">2.7.11.1</ecNumber>
    </recommendedName>
</protein>
<dbReference type="PANTHER" id="PTHR32444">
    <property type="entry name" value="BULB-TYPE LECTIN DOMAIN-CONTAINING PROTEIN"/>
    <property type="match status" value="1"/>
</dbReference>
<evidence type="ECO:0000256" key="1">
    <source>
        <dbReference type="ARBA" id="ARBA00022527"/>
    </source>
</evidence>
<dbReference type="InterPro" id="IPR003609">
    <property type="entry name" value="Pan_app"/>
</dbReference>
<evidence type="ECO:0000256" key="4">
    <source>
        <dbReference type="ARBA" id="ARBA00022741"/>
    </source>
</evidence>
<keyword evidence="2 11" id="KW-0808">Transferase</keyword>
<keyword evidence="14" id="KW-0812">Transmembrane</keyword>
<keyword evidence="3 15" id="KW-0732">Signal</keyword>
<evidence type="ECO:0000256" key="3">
    <source>
        <dbReference type="ARBA" id="ARBA00022729"/>
    </source>
</evidence>
<evidence type="ECO:0000313" key="18">
    <source>
        <dbReference type="EMBL" id="KAG6717812.1"/>
    </source>
</evidence>
<evidence type="ECO:0000256" key="7">
    <source>
        <dbReference type="ARBA" id="ARBA00023157"/>
    </source>
</evidence>
<evidence type="ECO:0000313" key="19">
    <source>
        <dbReference type="Proteomes" id="UP000811246"/>
    </source>
</evidence>
<dbReference type="InterPro" id="IPR000742">
    <property type="entry name" value="EGF"/>
</dbReference>
<dbReference type="Pfam" id="PF08276">
    <property type="entry name" value="PAN_2"/>
    <property type="match status" value="1"/>
</dbReference>
<dbReference type="InterPro" id="IPR011009">
    <property type="entry name" value="Kinase-like_dom_sf"/>
</dbReference>
<dbReference type="Gene3D" id="2.90.10.10">
    <property type="entry name" value="Bulb-type lectin domain"/>
    <property type="match status" value="1"/>
</dbReference>
<evidence type="ECO:0000256" key="12">
    <source>
        <dbReference type="PROSITE-ProRule" id="PRU00076"/>
    </source>
</evidence>
<dbReference type="GO" id="GO:0005524">
    <property type="term" value="F:ATP binding"/>
    <property type="evidence" value="ECO:0007669"/>
    <property type="project" value="UniProtKB-KW"/>
</dbReference>
<keyword evidence="5 11" id="KW-0418">Kinase</keyword>
<feature type="region of interest" description="Disordered" evidence="13">
    <location>
        <begin position="840"/>
        <end position="860"/>
    </location>
</feature>
<dbReference type="InterPro" id="IPR001480">
    <property type="entry name" value="Bulb-type_lectin_dom"/>
</dbReference>
<evidence type="ECO:0000256" key="8">
    <source>
        <dbReference type="ARBA" id="ARBA00023180"/>
    </source>
</evidence>
<feature type="transmembrane region" description="Helical" evidence="14">
    <location>
        <begin position="631"/>
        <end position="654"/>
    </location>
</feature>
<feature type="chain" id="PRO_5037387844" description="Receptor-like serine/threonine-protein kinase" evidence="15">
    <location>
        <begin position="34"/>
        <end position="860"/>
    </location>
</feature>
<dbReference type="GO" id="GO:0048544">
    <property type="term" value="P:recognition of pollen"/>
    <property type="evidence" value="ECO:0007669"/>
    <property type="project" value="InterPro"/>
</dbReference>
<keyword evidence="14" id="KW-1133">Transmembrane helix</keyword>
<dbReference type="SUPFAM" id="SSF56112">
    <property type="entry name" value="Protein kinase-like (PK-like)"/>
    <property type="match status" value="2"/>
</dbReference>
<evidence type="ECO:0000256" key="6">
    <source>
        <dbReference type="ARBA" id="ARBA00022840"/>
    </source>
</evidence>
<accession>A0A922FD51</accession>
<dbReference type="SMART" id="SM00108">
    <property type="entry name" value="B_lectin"/>
    <property type="match status" value="1"/>
</dbReference>
<feature type="signal peptide" evidence="15">
    <location>
        <begin position="1"/>
        <end position="33"/>
    </location>
</feature>
<dbReference type="CDD" id="cd01098">
    <property type="entry name" value="PAN_AP_plant"/>
    <property type="match status" value="1"/>
</dbReference>
<dbReference type="CDD" id="cd00028">
    <property type="entry name" value="B_lectin"/>
    <property type="match status" value="1"/>
</dbReference>
<feature type="domain" description="EGF-like" evidence="16">
    <location>
        <begin position="297"/>
        <end position="334"/>
    </location>
</feature>
<dbReference type="Proteomes" id="UP000811246">
    <property type="component" value="Chromosome 4"/>
</dbReference>
<dbReference type="InterPro" id="IPR000858">
    <property type="entry name" value="S_locus_glycoprot_dom"/>
</dbReference>
<proteinExistence type="inferred from homology"/>
<dbReference type="SUPFAM" id="SSF51110">
    <property type="entry name" value="alpha-D-mannose-specific plant lectins"/>
    <property type="match status" value="1"/>
</dbReference>
<dbReference type="PROSITE" id="PS50927">
    <property type="entry name" value="BULB_LECTIN"/>
    <property type="match status" value="1"/>
</dbReference>
<dbReference type="Pfam" id="PF01453">
    <property type="entry name" value="B_lectin"/>
    <property type="match status" value="1"/>
</dbReference>
<dbReference type="InterPro" id="IPR036426">
    <property type="entry name" value="Bulb-type_lectin_dom_sf"/>
</dbReference>
<keyword evidence="7" id="KW-1015">Disulfide bond</keyword>
<reference evidence="18" key="1">
    <citation type="submission" date="2021-01" db="EMBL/GenBank/DDBJ databases">
        <authorList>
            <person name="Lovell J.T."/>
            <person name="Bentley N."/>
            <person name="Bhattarai G."/>
            <person name="Jenkins J.W."/>
            <person name="Sreedasyam A."/>
            <person name="Alarcon Y."/>
            <person name="Bock C."/>
            <person name="Boston L."/>
            <person name="Carlson J."/>
            <person name="Cervantes K."/>
            <person name="Clermont K."/>
            <person name="Krom N."/>
            <person name="Kubenka K."/>
            <person name="Mamidi S."/>
            <person name="Mattison C."/>
            <person name="Monteros M."/>
            <person name="Pisani C."/>
            <person name="Plott C."/>
            <person name="Rajasekar S."/>
            <person name="Rhein H.S."/>
            <person name="Rohla C."/>
            <person name="Song M."/>
            <person name="Hilaire R.S."/>
            <person name="Shu S."/>
            <person name="Wells L."/>
            <person name="Wang X."/>
            <person name="Webber J."/>
            <person name="Heerema R.J."/>
            <person name="Klein P."/>
            <person name="Conner P."/>
            <person name="Grauke L."/>
            <person name="Grimwood J."/>
            <person name="Schmutz J."/>
            <person name="Randall J.J."/>
        </authorList>
    </citation>
    <scope>NUCLEOTIDE SEQUENCE</scope>
    <source>
        <tissue evidence="18">Leaf</tissue>
    </source>
</reference>
<feature type="domain" description="Bulb-type lectin" evidence="17">
    <location>
        <begin position="36"/>
        <end position="161"/>
    </location>
</feature>
<dbReference type="EC" id="2.7.11.1" evidence="11"/>
<keyword evidence="1 11" id="KW-0723">Serine/threonine-protein kinase</keyword>
<evidence type="ECO:0000259" key="17">
    <source>
        <dbReference type="PROSITE" id="PS50927"/>
    </source>
</evidence>
<dbReference type="PIRSF" id="PIRSF000641">
    <property type="entry name" value="SRK"/>
    <property type="match status" value="1"/>
</dbReference>